<dbReference type="SMR" id="A0A0R0J1E8"/>
<name>A0A0R0J1E8_SOYBN</name>
<dbReference type="EnsemblPlants" id="KRH48577">
    <property type="protein sequence ID" value="KRH48577"/>
    <property type="gene ID" value="GLYMA_07G098300"/>
</dbReference>
<dbReference type="PANTHER" id="PTHR33070:SF7">
    <property type="entry name" value="RX N-TERMINAL DOMAIN-CONTAINING PROTEIN"/>
    <property type="match status" value="1"/>
</dbReference>
<evidence type="ECO:0000313" key="1">
    <source>
        <dbReference type="EMBL" id="KRH48577.1"/>
    </source>
</evidence>
<dbReference type="OMA" id="VELEFMF"/>
<evidence type="ECO:0000313" key="2">
    <source>
        <dbReference type="EnsemblPlants" id="KRH48577"/>
    </source>
</evidence>
<dbReference type="GO" id="GO:0048367">
    <property type="term" value="P:shoot system development"/>
    <property type="evidence" value="ECO:0007669"/>
    <property type="project" value="InterPro"/>
</dbReference>
<organism evidence="1">
    <name type="scientific">Glycine max</name>
    <name type="common">Soybean</name>
    <name type="synonym">Glycine hispida</name>
    <dbReference type="NCBI Taxonomy" id="3847"/>
    <lineage>
        <taxon>Eukaryota</taxon>
        <taxon>Viridiplantae</taxon>
        <taxon>Streptophyta</taxon>
        <taxon>Embryophyta</taxon>
        <taxon>Tracheophyta</taxon>
        <taxon>Spermatophyta</taxon>
        <taxon>Magnoliopsida</taxon>
        <taxon>eudicotyledons</taxon>
        <taxon>Gunneridae</taxon>
        <taxon>Pentapetalae</taxon>
        <taxon>rosids</taxon>
        <taxon>fabids</taxon>
        <taxon>Fabales</taxon>
        <taxon>Fabaceae</taxon>
        <taxon>Papilionoideae</taxon>
        <taxon>50 kb inversion clade</taxon>
        <taxon>NPAAA clade</taxon>
        <taxon>indigoferoid/millettioid clade</taxon>
        <taxon>Phaseoleae</taxon>
        <taxon>Glycine</taxon>
        <taxon>Glycine subgen. Soja</taxon>
    </lineage>
</organism>
<evidence type="ECO:0000313" key="3">
    <source>
        <dbReference type="Proteomes" id="UP000008827"/>
    </source>
</evidence>
<accession>A0A0R0J1E8</accession>
<dbReference type="Gramene" id="KRH48577">
    <property type="protein sequence ID" value="KRH48577"/>
    <property type="gene ID" value="GLYMA_07G098300"/>
</dbReference>
<reference evidence="1" key="3">
    <citation type="submission" date="2018-07" db="EMBL/GenBank/DDBJ databases">
        <title>WGS assembly of Glycine max.</title>
        <authorList>
            <person name="Schmutz J."/>
            <person name="Cannon S."/>
            <person name="Schlueter J."/>
            <person name="Ma J."/>
            <person name="Mitros T."/>
            <person name="Nelson W."/>
            <person name="Hyten D."/>
            <person name="Song Q."/>
            <person name="Thelen J."/>
            <person name="Cheng J."/>
            <person name="Xu D."/>
            <person name="Hellsten U."/>
            <person name="May G."/>
            <person name="Yu Y."/>
            <person name="Sakurai T."/>
            <person name="Umezawa T."/>
            <person name="Bhattacharyya M."/>
            <person name="Sandhu D."/>
            <person name="Valliyodan B."/>
            <person name="Lindquist E."/>
            <person name="Peto M."/>
            <person name="Grant D."/>
            <person name="Shu S."/>
            <person name="Goodstein D."/>
            <person name="Barry K."/>
            <person name="Futrell-Griggs M."/>
            <person name="Abernathy B."/>
            <person name="Du J."/>
            <person name="Tian Z."/>
            <person name="Zhu L."/>
            <person name="Gill N."/>
            <person name="Joshi T."/>
            <person name="Libault M."/>
            <person name="Sethuraman A."/>
            <person name="Zhang X."/>
            <person name="Shinozaki K."/>
            <person name="Nguyen H."/>
            <person name="Wing R."/>
            <person name="Cregan P."/>
            <person name="Specht J."/>
            <person name="Grimwood J."/>
            <person name="Rokhsar D."/>
            <person name="Stacey G."/>
            <person name="Shoemaker R."/>
            <person name="Jackson S."/>
        </authorList>
    </citation>
    <scope>NUCLEOTIDE SEQUENCE</scope>
    <source>
        <tissue evidence="1">Callus</tissue>
    </source>
</reference>
<dbReference type="EMBL" id="CM000840">
    <property type="protein sequence ID" value="KRH48577.1"/>
    <property type="molecule type" value="Genomic_DNA"/>
</dbReference>
<reference evidence="2" key="2">
    <citation type="submission" date="2018-02" db="UniProtKB">
        <authorList>
            <consortium name="EnsemblPlants"/>
        </authorList>
    </citation>
    <scope>IDENTIFICATION</scope>
    <source>
        <strain evidence="2">Williams 82</strain>
    </source>
</reference>
<sequence>MAPLDFVALEDLHNSANNLLHSPMVQQAIFHQIEEKWLDNVLESSLRMLEVCGISKDVLLLGMKSQKATMHPPMINEQKLFLVVDVLREVRMTSICIVESLLSLVSSPWLDKKIRETKVRHIKAFTYDMIYYDAMVLQSENKRSAGVRMAIEDIKVELEFMFRRLIHTRVLLLNILAK</sequence>
<dbReference type="GO" id="GO:0048364">
    <property type="term" value="P:root development"/>
    <property type="evidence" value="ECO:0007669"/>
    <property type="project" value="InterPro"/>
</dbReference>
<dbReference type="InParanoid" id="A0A0R0J1E8"/>
<dbReference type="Proteomes" id="UP000008827">
    <property type="component" value="Chromosome 7"/>
</dbReference>
<keyword evidence="3" id="KW-1185">Reference proteome</keyword>
<dbReference type="PANTHER" id="PTHR33070">
    <property type="entry name" value="OS06G0725500 PROTEIN"/>
    <property type="match status" value="1"/>
</dbReference>
<reference evidence="1 2" key="1">
    <citation type="journal article" date="2010" name="Nature">
        <title>Genome sequence of the palaeopolyploid soybean.</title>
        <authorList>
            <person name="Schmutz J."/>
            <person name="Cannon S.B."/>
            <person name="Schlueter J."/>
            <person name="Ma J."/>
            <person name="Mitros T."/>
            <person name="Nelson W."/>
            <person name="Hyten D.L."/>
            <person name="Song Q."/>
            <person name="Thelen J.J."/>
            <person name="Cheng J."/>
            <person name="Xu D."/>
            <person name="Hellsten U."/>
            <person name="May G.D."/>
            <person name="Yu Y."/>
            <person name="Sakurai T."/>
            <person name="Umezawa T."/>
            <person name="Bhattacharyya M.K."/>
            <person name="Sandhu D."/>
            <person name="Valliyodan B."/>
            <person name="Lindquist E."/>
            <person name="Peto M."/>
            <person name="Grant D."/>
            <person name="Shu S."/>
            <person name="Goodstein D."/>
            <person name="Barry K."/>
            <person name="Futrell-Griggs M."/>
            <person name="Abernathy B."/>
            <person name="Du J."/>
            <person name="Tian Z."/>
            <person name="Zhu L."/>
            <person name="Gill N."/>
            <person name="Joshi T."/>
            <person name="Libault M."/>
            <person name="Sethuraman A."/>
            <person name="Zhang X.-C."/>
            <person name="Shinozaki K."/>
            <person name="Nguyen H.T."/>
            <person name="Wing R.A."/>
            <person name="Cregan P."/>
            <person name="Specht J."/>
            <person name="Grimwood J."/>
            <person name="Rokhsar D."/>
            <person name="Stacey G."/>
            <person name="Shoemaker R.C."/>
            <person name="Jackson S.A."/>
        </authorList>
    </citation>
    <scope>NUCLEOTIDE SEQUENCE</scope>
    <source>
        <strain evidence="2">cv. Williams 82</strain>
        <tissue evidence="1">Callus</tissue>
    </source>
</reference>
<gene>
    <name evidence="1" type="ORF">GLYMA_07G098300</name>
</gene>
<proteinExistence type="predicted"/>
<protein>
    <submittedName>
        <fullName evidence="1 2">Uncharacterized protein</fullName>
    </submittedName>
</protein>
<dbReference type="AlphaFoldDB" id="A0A0R0J1E8"/>
<dbReference type="InterPro" id="IPR004320">
    <property type="entry name" value="BPS1_pln"/>
</dbReference>
<dbReference type="Pfam" id="PF03087">
    <property type="entry name" value="BPS1"/>
    <property type="match status" value="2"/>
</dbReference>